<protein>
    <submittedName>
        <fullName evidence="1">Uncharacterized protein</fullName>
    </submittedName>
</protein>
<sequence length="85" mass="9789">MGIKKRNTAATGTTSPCANLRASYHECFNKWYSEKFSKGQWDKEECISEWEKYRACLMQHLDDKHLSRLLEDNSDLPADADSSSL</sequence>
<accession>A0ACC2MVV2</accession>
<evidence type="ECO:0000313" key="2">
    <source>
        <dbReference type="Proteomes" id="UP001234297"/>
    </source>
</evidence>
<gene>
    <name evidence="1" type="ORF">MRB53_002589</name>
</gene>
<name>A0ACC2MVV2_PERAE</name>
<keyword evidence="2" id="KW-1185">Reference proteome</keyword>
<dbReference type="Proteomes" id="UP001234297">
    <property type="component" value="Chromosome 1"/>
</dbReference>
<evidence type="ECO:0000313" key="1">
    <source>
        <dbReference type="EMBL" id="KAJ8649566.1"/>
    </source>
</evidence>
<comment type="caution">
    <text evidence="1">The sequence shown here is derived from an EMBL/GenBank/DDBJ whole genome shotgun (WGS) entry which is preliminary data.</text>
</comment>
<proteinExistence type="predicted"/>
<organism evidence="1 2">
    <name type="scientific">Persea americana</name>
    <name type="common">Avocado</name>
    <dbReference type="NCBI Taxonomy" id="3435"/>
    <lineage>
        <taxon>Eukaryota</taxon>
        <taxon>Viridiplantae</taxon>
        <taxon>Streptophyta</taxon>
        <taxon>Embryophyta</taxon>
        <taxon>Tracheophyta</taxon>
        <taxon>Spermatophyta</taxon>
        <taxon>Magnoliopsida</taxon>
        <taxon>Magnoliidae</taxon>
        <taxon>Laurales</taxon>
        <taxon>Lauraceae</taxon>
        <taxon>Persea</taxon>
    </lineage>
</organism>
<dbReference type="EMBL" id="CM056809">
    <property type="protein sequence ID" value="KAJ8649566.1"/>
    <property type="molecule type" value="Genomic_DNA"/>
</dbReference>
<reference evidence="1 2" key="1">
    <citation type="journal article" date="2022" name="Hortic Res">
        <title>A haplotype resolved chromosomal level avocado genome allows analysis of novel avocado genes.</title>
        <authorList>
            <person name="Nath O."/>
            <person name="Fletcher S.J."/>
            <person name="Hayward A."/>
            <person name="Shaw L.M."/>
            <person name="Masouleh A.K."/>
            <person name="Furtado A."/>
            <person name="Henry R.J."/>
            <person name="Mitter N."/>
        </authorList>
    </citation>
    <scope>NUCLEOTIDE SEQUENCE [LARGE SCALE GENOMIC DNA]</scope>
    <source>
        <strain evidence="2">cv. Hass</strain>
    </source>
</reference>